<gene>
    <name evidence="3" type="ORF">GCM10009717_31160</name>
</gene>
<feature type="signal peptide" evidence="2">
    <location>
        <begin position="1"/>
        <end position="25"/>
    </location>
</feature>
<keyword evidence="1" id="KW-0472">Membrane</keyword>
<dbReference type="Proteomes" id="UP001499954">
    <property type="component" value="Unassembled WGS sequence"/>
</dbReference>
<accession>A0ABN2R1T2</accession>
<keyword evidence="2" id="KW-0732">Signal</keyword>
<feature type="chain" id="PRO_5047082070" description="Sortase" evidence="2">
    <location>
        <begin position="26"/>
        <end position="165"/>
    </location>
</feature>
<dbReference type="RefSeq" id="WP_157415282.1">
    <property type="nucleotide sequence ID" value="NZ_BAAAMK010000008.1"/>
</dbReference>
<keyword evidence="4" id="KW-1185">Reference proteome</keyword>
<evidence type="ECO:0000256" key="1">
    <source>
        <dbReference type="SAM" id="Phobius"/>
    </source>
</evidence>
<protein>
    <recommendedName>
        <fullName evidence="5">Sortase</fullName>
    </recommendedName>
</protein>
<comment type="caution">
    <text evidence="3">The sequence shown here is derived from an EMBL/GenBank/DDBJ whole genome shotgun (WGS) entry which is preliminary data.</text>
</comment>
<evidence type="ECO:0000313" key="4">
    <source>
        <dbReference type="Proteomes" id="UP001499954"/>
    </source>
</evidence>
<evidence type="ECO:0008006" key="5">
    <source>
        <dbReference type="Google" id="ProtNLM"/>
    </source>
</evidence>
<proteinExistence type="predicted"/>
<sequence length="165" mass="16157">MIRKILATVAVVAAALIGAPAAAQAAGGAGYTGQGTNVTLTVGEVGTITFSGLPPNTPSTATAPDAVTLAVLKAATASRATDASGSVSFQVSSNTPGTYTITDTAGDWVATGTLTVVPADSASGGIATTGYDAPVLWIWIGAGALLLGVALVVVMTTVRRARRQG</sequence>
<name>A0ABN2R1T2_9MICO</name>
<dbReference type="EMBL" id="BAAAMK010000008">
    <property type="protein sequence ID" value="GAA1962122.1"/>
    <property type="molecule type" value="Genomic_DNA"/>
</dbReference>
<organism evidence="3 4">
    <name type="scientific">Agromyces allii</name>
    <dbReference type="NCBI Taxonomy" id="393607"/>
    <lineage>
        <taxon>Bacteria</taxon>
        <taxon>Bacillati</taxon>
        <taxon>Actinomycetota</taxon>
        <taxon>Actinomycetes</taxon>
        <taxon>Micrococcales</taxon>
        <taxon>Microbacteriaceae</taxon>
        <taxon>Agromyces</taxon>
    </lineage>
</organism>
<feature type="transmembrane region" description="Helical" evidence="1">
    <location>
        <begin position="136"/>
        <end position="158"/>
    </location>
</feature>
<keyword evidence="1" id="KW-0812">Transmembrane</keyword>
<reference evidence="3 4" key="1">
    <citation type="journal article" date="2019" name="Int. J. Syst. Evol. Microbiol.">
        <title>The Global Catalogue of Microorganisms (GCM) 10K type strain sequencing project: providing services to taxonomists for standard genome sequencing and annotation.</title>
        <authorList>
            <consortium name="The Broad Institute Genomics Platform"/>
            <consortium name="The Broad Institute Genome Sequencing Center for Infectious Disease"/>
            <person name="Wu L."/>
            <person name="Ma J."/>
        </authorList>
    </citation>
    <scope>NUCLEOTIDE SEQUENCE [LARGE SCALE GENOMIC DNA]</scope>
    <source>
        <strain evidence="3 4">JCM 13584</strain>
    </source>
</reference>
<evidence type="ECO:0000313" key="3">
    <source>
        <dbReference type="EMBL" id="GAA1962122.1"/>
    </source>
</evidence>
<keyword evidence="1" id="KW-1133">Transmembrane helix</keyword>
<evidence type="ECO:0000256" key="2">
    <source>
        <dbReference type="SAM" id="SignalP"/>
    </source>
</evidence>